<keyword evidence="6" id="KW-1185">Reference proteome</keyword>
<feature type="region of interest" description="Disordered" evidence="4">
    <location>
        <begin position="280"/>
        <end position="577"/>
    </location>
</feature>
<feature type="compositionally biased region" description="Basic and acidic residues" evidence="4">
    <location>
        <begin position="25"/>
        <end position="34"/>
    </location>
</feature>
<feature type="compositionally biased region" description="Basic and acidic residues" evidence="4">
    <location>
        <begin position="253"/>
        <end position="262"/>
    </location>
</feature>
<evidence type="ECO:0000256" key="4">
    <source>
        <dbReference type="SAM" id="MobiDB-lite"/>
    </source>
</evidence>
<dbReference type="AlphaFoldDB" id="A0A811KSK4"/>
<feature type="compositionally biased region" description="Basic and acidic residues" evidence="4">
    <location>
        <begin position="204"/>
        <end position="219"/>
    </location>
</feature>
<evidence type="ECO:0000313" key="6">
    <source>
        <dbReference type="Proteomes" id="UP000614601"/>
    </source>
</evidence>
<evidence type="ECO:0008006" key="7">
    <source>
        <dbReference type="Google" id="ProtNLM"/>
    </source>
</evidence>
<evidence type="ECO:0000313" key="5">
    <source>
        <dbReference type="EMBL" id="CAD5218314.1"/>
    </source>
</evidence>
<feature type="compositionally biased region" description="Polar residues" evidence="4">
    <location>
        <begin position="10"/>
        <end position="24"/>
    </location>
</feature>
<feature type="compositionally biased region" description="Basic and acidic residues" evidence="4">
    <location>
        <begin position="465"/>
        <end position="482"/>
    </location>
</feature>
<sequence>MDFQELLAQASHNAQKSTKVISQSEQERREKLKRDKELYARQLEQERNLKKLKAPPKPQPKQFVIPKKKVDDGVPSVNVSAFLEKQKAENLEKIKSQKKERDELIKMRLEANSGRANKKIASQFGKSQIELQTKYAHNSHRELELYRREQKEQEAIEKQASKLREGIDKAMANRQKLATKGSIGKVTGARVGNVKADGFASLSSKHESVTTKRKSEEFKTMGSSQPKRKPPPFAANGGAMDFQKLMEQANQNKDAEKAAARAKAIREKRYDLLEQLDGKSYGAEASSSTSKPSSSFSSKSSFATGSKVNGSGPKGSSGAAPYGKGASGAESSRYSSNGGLESSRYGASESLRHSNGASESSRYSNGASESSRSSNGGSVTSKDMFKKPALSAKASLSATKSAKSQRESTKDAFKVSPAASQYASQKKETRILPGDIRYKGLAKGEKKEDDRPKVDPYKAALSKYGGDKYGKKMDSEDRRKASEGGSKGQRTEKGREASRERYGDDRRERHGETSRERYGEPSKGRYGEASRDRYGEANRDRYNRDRYGGPSGYGDRRKPHLNGKRRDYSDDEMDYDDEEYDSELDDFIDDSELDDLERADFEDSLRMINPRYNKSLWKARERMIDERRMHANFKDLEAEERRSSKLAMMEDIMEAERGSRGL</sequence>
<organism evidence="5 6">
    <name type="scientific">Bursaphelenchus okinawaensis</name>
    <dbReference type="NCBI Taxonomy" id="465554"/>
    <lineage>
        <taxon>Eukaryota</taxon>
        <taxon>Metazoa</taxon>
        <taxon>Ecdysozoa</taxon>
        <taxon>Nematoda</taxon>
        <taxon>Chromadorea</taxon>
        <taxon>Rhabditida</taxon>
        <taxon>Tylenchina</taxon>
        <taxon>Tylenchomorpha</taxon>
        <taxon>Aphelenchoidea</taxon>
        <taxon>Aphelenchoididae</taxon>
        <taxon>Bursaphelenchus</taxon>
    </lineage>
</organism>
<feature type="compositionally biased region" description="Low complexity" evidence="4">
    <location>
        <begin position="285"/>
        <end position="323"/>
    </location>
</feature>
<dbReference type="OrthoDB" id="5871802at2759"/>
<protein>
    <recommendedName>
        <fullName evidence="7">Protein SPT2 homolog</fullName>
    </recommendedName>
</protein>
<feature type="compositionally biased region" description="Basic and acidic residues" evidence="4">
    <location>
        <begin position="404"/>
        <end position="413"/>
    </location>
</feature>
<evidence type="ECO:0000256" key="2">
    <source>
        <dbReference type="ARBA" id="ARBA00023054"/>
    </source>
</evidence>
<dbReference type="Proteomes" id="UP000614601">
    <property type="component" value="Unassembled WGS sequence"/>
</dbReference>
<accession>A0A811KSK4</accession>
<reference evidence="5" key="1">
    <citation type="submission" date="2020-09" db="EMBL/GenBank/DDBJ databases">
        <authorList>
            <person name="Kikuchi T."/>
        </authorList>
    </citation>
    <scope>NUCLEOTIDE SEQUENCE</scope>
    <source>
        <strain evidence="5">SH1</strain>
    </source>
</reference>
<feature type="region of interest" description="Disordered" evidence="4">
    <location>
        <begin position="200"/>
        <end position="262"/>
    </location>
</feature>
<feature type="compositionally biased region" description="Low complexity" evidence="4">
    <location>
        <begin position="387"/>
        <end position="402"/>
    </location>
</feature>
<name>A0A811KSK4_9BILA</name>
<dbReference type="Proteomes" id="UP000783686">
    <property type="component" value="Unassembled WGS sequence"/>
</dbReference>
<dbReference type="EMBL" id="CAJFDH010000004">
    <property type="protein sequence ID" value="CAD5218314.1"/>
    <property type="molecule type" value="Genomic_DNA"/>
</dbReference>
<gene>
    <name evidence="5" type="ORF">BOKJ2_LOCUS7524</name>
</gene>
<evidence type="ECO:0000256" key="1">
    <source>
        <dbReference type="ARBA" id="ARBA00006461"/>
    </source>
</evidence>
<evidence type="ECO:0000256" key="3">
    <source>
        <dbReference type="SAM" id="Coils"/>
    </source>
</evidence>
<feature type="compositionally biased region" description="Basic and acidic residues" evidence="4">
    <location>
        <begin position="489"/>
        <end position="547"/>
    </location>
</feature>
<keyword evidence="2 3" id="KW-0175">Coiled coil</keyword>
<comment type="caution">
    <text evidence="5">The sequence shown here is derived from an EMBL/GenBank/DDBJ whole genome shotgun (WGS) entry which is preliminary data.</text>
</comment>
<feature type="coiled-coil region" evidence="3">
    <location>
        <begin position="146"/>
        <end position="173"/>
    </location>
</feature>
<feature type="region of interest" description="Disordered" evidence="4">
    <location>
        <begin position="1"/>
        <end position="34"/>
    </location>
</feature>
<feature type="compositionally biased region" description="Low complexity" evidence="4">
    <location>
        <begin position="357"/>
        <end position="378"/>
    </location>
</feature>
<dbReference type="EMBL" id="CAJFCW020000004">
    <property type="protein sequence ID" value="CAG9109984.1"/>
    <property type="molecule type" value="Genomic_DNA"/>
</dbReference>
<feature type="compositionally biased region" description="Basic and acidic residues" evidence="4">
    <location>
        <begin position="425"/>
        <end position="456"/>
    </location>
</feature>
<proteinExistence type="inferred from homology"/>
<comment type="similarity">
    <text evidence="1">Belongs to the SPT2 family.</text>
</comment>
<feature type="compositionally biased region" description="Polar residues" evidence="4">
    <location>
        <begin position="329"/>
        <end position="340"/>
    </location>
</feature>
<dbReference type="InterPro" id="IPR013256">
    <property type="entry name" value="Chromatin_SPT2"/>
</dbReference>
<dbReference type="Pfam" id="PF08243">
    <property type="entry name" value="SPT2"/>
    <property type="match status" value="1"/>
</dbReference>